<dbReference type="GO" id="GO:0004557">
    <property type="term" value="F:alpha-galactosidase activity"/>
    <property type="evidence" value="ECO:0007669"/>
    <property type="project" value="UniProtKB-EC"/>
</dbReference>
<dbReference type="InterPro" id="IPR004352">
    <property type="entry name" value="GH114_TIM-barrel"/>
</dbReference>
<protein>
    <recommendedName>
        <fullName evidence="2">alpha-galactosidase</fullName>
        <ecNumber evidence="2">3.2.1.22</ecNumber>
    </recommendedName>
</protein>
<dbReference type="EMBL" id="MU007026">
    <property type="protein sequence ID" value="KAF2432344.1"/>
    <property type="molecule type" value="Genomic_DNA"/>
</dbReference>
<dbReference type="Gene3D" id="3.20.20.70">
    <property type="entry name" value="Aldolase class I"/>
    <property type="match status" value="1"/>
</dbReference>
<dbReference type="OrthoDB" id="2108802at2759"/>
<dbReference type="AlphaFoldDB" id="A0A9P4NW78"/>
<organism evidence="5 6">
    <name type="scientific">Tothia fuscella</name>
    <dbReference type="NCBI Taxonomy" id="1048955"/>
    <lineage>
        <taxon>Eukaryota</taxon>
        <taxon>Fungi</taxon>
        <taxon>Dikarya</taxon>
        <taxon>Ascomycota</taxon>
        <taxon>Pezizomycotina</taxon>
        <taxon>Dothideomycetes</taxon>
        <taxon>Pleosporomycetidae</taxon>
        <taxon>Venturiales</taxon>
        <taxon>Cylindrosympodiaceae</taxon>
        <taxon>Tothia</taxon>
    </lineage>
</organism>
<accession>A0A9P4NW78</accession>
<sequence length="391" mass="42490">MVTSSSIAIPVVPQSPGPWPASPQSPQTPTPPKTSTQGPGQNTIESAPAVSTSRTTTSRGATSRTAPASFAPASTATSLAGPGAPPSPFASVTPLQPSGPWWHPRVGAKFQIILDRKANGRGVTPNLVPRDAEIFDLDLFDTPVEVFQQIHARGAYVICYFSAGGSESWRTDYRQIKAADKGESMKKWPGERWLNIRSPAIFDLMKKRITLAKQKGCDGLDADNTDVFNDDSGRGGGFTPPLNQADTVDFIKKLSKEAHRLGMGFGIKNAEDILPPVINDIDFAVNEECVTYGCSPYELIINSGRPVFHIEYANYRVRGSAVELKSWYPKWNSVTSAQIPQLLCSERNNTLSDGDYPAVKTDVAKKFSTVIKTLDLTSFAMYCDRSWVGES</sequence>
<evidence type="ECO:0000256" key="1">
    <source>
        <dbReference type="ARBA" id="ARBA00001255"/>
    </source>
</evidence>
<dbReference type="Pfam" id="PF03537">
    <property type="entry name" value="Glyco_hydro_114"/>
    <property type="match status" value="1"/>
</dbReference>
<dbReference type="SUPFAM" id="SSF51445">
    <property type="entry name" value="(Trans)glycosidases"/>
    <property type="match status" value="1"/>
</dbReference>
<name>A0A9P4NW78_9PEZI</name>
<feature type="compositionally biased region" description="Low complexity" evidence="3">
    <location>
        <begin position="33"/>
        <end position="82"/>
    </location>
</feature>
<comment type="caution">
    <text evidence="5">The sequence shown here is derived from an EMBL/GenBank/DDBJ whole genome shotgun (WGS) entry which is preliminary data.</text>
</comment>
<proteinExistence type="predicted"/>
<comment type="catalytic activity">
    <reaction evidence="1">
        <text>Hydrolysis of terminal, non-reducing alpha-D-galactose residues in alpha-D-galactosides, including galactose oligosaccharides, galactomannans and galactolipids.</text>
        <dbReference type="EC" id="3.2.1.22"/>
    </reaction>
</comment>
<keyword evidence="6" id="KW-1185">Reference proteome</keyword>
<evidence type="ECO:0000313" key="5">
    <source>
        <dbReference type="EMBL" id="KAF2432344.1"/>
    </source>
</evidence>
<feature type="domain" description="Glycoside-hydrolase family GH114 TIM-barrel" evidence="4">
    <location>
        <begin position="110"/>
        <end position="376"/>
    </location>
</feature>
<dbReference type="Proteomes" id="UP000800235">
    <property type="component" value="Unassembled WGS sequence"/>
</dbReference>
<dbReference type="InterPro" id="IPR017853">
    <property type="entry name" value="GH"/>
</dbReference>
<dbReference type="PANTHER" id="PTHR35273">
    <property type="entry name" value="ALPHA-1,4 POLYGALACTOSAMINIDASE, PUTATIVE (AFU_ORTHOLOGUE AFUA_3G07890)-RELATED"/>
    <property type="match status" value="1"/>
</dbReference>
<reference evidence="5" key="1">
    <citation type="journal article" date="2020" name="Stud. Mycol.">
        <title>101 Dothideomycetes genomes: a test case for predicting lifestyles and emergence of pathogens.</title>
        <authorList>
            <person name="Haridas S."/>
            <person name="Albert R."/>
            <person name="Binder M."/>
            <person name="Bloem J."/>
            <person name="Labutti K."/>
            <person name="Salamov A."/>
            <person name="Andreopoulos B."/>
            <person name="Baker S."/>
            <person name="Barry K."/>
            <person name="Bills G."/>
            <person name="Bluhm B."/>
            <person name="Cannon C."/>
            <person name="Castanera R."/>
            <person name="Culley D."/>
            <person name="Daum C."/>
            <person name="Ezra D."/>
            <person name="Gonzalez J."/>
            <person name="Henrissat B."/>
            <person name="Kuo A."/>
            <person name="Liang C."/>
            <person name="Lipzen A."/>
            <person name="Lutzoni F."/>
            <person name="Magnuson J."/>
            <person name="Mondo S."/>
            <person name="Nolan M."/>
            <person name="Ohm R."/>
            <person name="Pangilinan J."/>
            <person name="Park H.-J."/>
            <person name="Ramirez L."/>
            <person name="Alfaro M."/>
            <person name="Sun H."/>
            <person name="Tritt A."/>
            <person name="Yoshinaga Y."/>
            <person name="Zwiers L.-H."/>
            <person name="Turgeon B."/>
            <person name="Goodwin S."/>
            <person name="Spatafora J."/>
            <person name="Crous P."/>
            <person name="Grigoriev I."/>
        </authorList>
    </citation>
    <scope>NUCLEOTIDE SEQUENCE</scope>
    <source>
        <strain evidence="5">CBS 130266</strain>
    </source>
</reference>
<evidence type="ECO:0000313" key="6">
    <source>
        <dbReference type="Proteomes" id="UP000800235"/>
    </source>
</evidence>
<evidence type="ECO:0000256" key="3">
    <source>
        <dbReference type="SAM" id="MobiDB-lite"/>
    </source>
</evidence>
<dbReference type="InterPro" id="IPR013785">
    <property type="entry name" value="Aldolase_TIM"/>
</dbReference>
<evidence type="ECO:0000256" key="2">
    <source>
        <dbReference type="ARBA" id="ARBA00012755"/>
    </source>
</evidence>
<feature type="region of interest" description="Disordered" evidence="3">
    <location>
        <begin position="1"/>
        <end position="92"/>
    </location>
</feature>
<feature type="compositionally biased region" description="Pro residues" evidence="3">
    <location>
        <begin position="13"/>
        <end position="32"/>
    </location>
</feature>
<dbReference type="EC" id="3.2.1.22" evidence="2"/>
<gene>
    <name evidence="5" type="ORF">EJ08DRAFT_585716</name>
</gene>
<dbReference type="PANTHER" id="PTHR35273:SF2">
    <property type="entry name" value="ALPHA-GALACTOSIDASE"/>
    <property type="match status" value="1"/>
</dbReference>
<evidence type="ECO:0000259" key="4">
    <source>
        <dbReference type="Pfam" id="PF03537"/>
    </source>
</evidence>